<feature type="domain" description="HTH LytTR-type" evidence="6">
    <location>
        <begin position="132"/>
        <end position="222"/>
    </location>
</feature>
<evidence type="ECO:0000256" key="4">
    <source>
        <dbReference type="SAM" id="Phobius"/>
    </source>
</evidence>
<feature type="transmembrane region" description="Helical" evidence="4">
    <location>
        <begin position="303"/>
        <end position="320"/>
    </location>
</feature>
<proteinExistence type="predicted"/>
<accession>A0A853JQK4</accession>
<dbReference type="Gene3D" id="3.40.50.2300">
    <property type="match status" value="1"/>
</dbReference>
<dbReference type="Pfam" id="PF04397">
    <property type="entry name" value="LytTR"/>
    <property type="match status" value="1"/>
</dbReference>
<protein>
    <recommendedName>
        <fullName evidence="1">Stage 0 sporulation protein A homolog</fullName>
    </recommendedName>
</protein>
<gene>
    <name evidence="7" type="ORF">H0N91_11820</name>
</gene>
<dbReference type="Pfam" id="PF00072">
    <property type="entry name" value="Response_reg"/>
    <property type="match status" value="1"/>
</dbReference>
<dbReference type="EMBL" id="JACCKS010000013">
    <property type="protein sequence ID" value="NZA38798.1"/>
    <property type="molecule type" value="Genomic_DNA"/>
</dbReference>
<feature type="transmembrane region" description="Helical" evidence="4">
    <location>
        <begin position="249"/>
        <end position="268"/>
    </location>
</feature>
<dbReference type="SUPFAM" id="SSF52172">
    <property type="entry name" value="CheY-like"/>
    <property type="match status" value="1"/>
</dbReference>
<dbReference type="InterPro" id="IPR001789">
    <property type="entry name" value="Sig_transdc_resp-reg_receiver"/>
</dbReference>
<dbReference type="Proteomes" id="UP000586254">
    <property type="component" value="Unassembled WGS sequence"/>
</dbReference>
<dbReference type="Gene3D" id="2.40.50.1020">
    <property type="entry name" value="LytTr DNA-binding domain"/>
    <property type="match status" value="1"/>
</dbReference>
<dbReference type="GO" id="GO:0003677">
    <property type="term" value="F:DNA binding"/>
    <property type="evidence" value="ECO:0007669"/>
    <property type="project" value="InterPro"/>
</dbReference>
<dbReference type="PROSITE" id="PS50110">
    <property type="entry name" value="RESPONSE_REGULATORY"/>
    <property type="match status" value="1"/>
</dbReference>
<evidence type="ECO:0000256" key="1">
    <source>
        <dbReference type="ARBA" id="ARBA00018672"/>
    </source>
</evidence>
<dbReference type="AlphaFoldDB" id="A0A853JQK4"/>
<reference evidence="7 8" key="1">
    <citation type="submission" date="2020-07" db="EMBL/GenBank/DDBJ databases">
        <title>Organ Donor 1.</title>
        <authorList>
            <person name="Marsh A.J."/>
            <person name="Azcarate-Peril M.A."/>
        </authorList>
    </citation>
    <scope>NUCLEOTIDE SEQUENCE [LARGE SCALE GENOMIC DNA]</scope>
    <source>
        <strain evidence="7 8">AMC0717</strain>
    </source>
</reference>
<dbReference type="InterPro" id="IPR007492">
    <property type="entry name" value="LytTR_DNA-bd_dom"/>
</dbReference>
<dbReference type="PANTHER" id="PTHR37299:SF1">
    <property type="entry name" value="STAGE 0 SPORULATION PROTEIN A HOMOLOG"/>
    <property type="match status" value="1"/>
</dbReference>
<comment type="function">
    <text evidence="2">May play the central regulatory role in sporulation. It may be an element of the effector pathway responsible for the activation of sporulation genes in response to nutritional stress. Spo0A may act in concert with spo0H (a sigma factor) to control the expression of some genes that are critical to the sporulation process.</text>
</comment>
<organism evidence="7 8">
    <name type="scientific">Eubacterium callanderi</name>
    <dbReference type="NCBI Taxonomy" id="53442"/>
    <lineage>
        <taxon>Bacteria</taxon>
        <taxon>Bacillati</taxon>
        <taxon>Bacillota</taxon>
        <taxon>Clostridia</taxon>
        <taxon>Eubacteriales</taxon>
        <taxon>Eubacteriaceae</taxon>
        <taxon>Eubacterium</taxon>
    </lineage>
</organism>
<dbReference type="SMART" id="SM00850">
    <property type="entry name" value="LytTR"/>
    <property type="match status" value="1"/>
</dbReference>
<feature type="domain" description="Response regulatory" evidence="5">
    <location>
        <begin position="3"/>
        <end position="121"/>
    </location>
</feature>
<dbReference type="InterPro" id="IPR011006">
    <property type="entry name" value="CheY-like_superfamily"/>
</dbReference>
<dbReference type="PROSITE" id="PS50930">
    <property type="entry name" value="HTH_LYTTR"/>
    <property type="match status" value="1"/>
</dbReference>
<evidence type="ECO:0000259" key="6">
    <source>
        <dbReference type="PROSITE" id="PS50930"/>
    </source>
</evidence>
<dbReference type="GO" id="GO:0000156">
    <property type="term" value="F:phosphorelay response regulator activity"/>
    <property type="evidence" value="ECO:0007669"/>
    <property type="project" value="InterPro"/>
</dbReference>
<dbReference type="RefSeq" id="WP_180493536.1">
    <property type="nucleotide sequence ID" value="NZ_JACCKS010000013.1"/>
</dbReference>
<keyword evidence="4" id="KW-1133">Transmembrane helix</keyword>
<keyword evidence="3" id="KW-0597">Phosphoprotein</keyword>
<evidence type="ECO:0000313" key="8">
    <source>
        <dbReference type="Proteomes" id="UP000586254"/>
    </source>
</evidence>
<name>A0A853JQK4_9FIRM</name>
<dbReference type="InterPro" id="IPR046947">
    <property type="entry name" value="LytR-like"/>
</dbReference>
<dbReference type="PANTHER" id="PTHR37299">
    <property type="entry name" value="TRANSCRIPTIONAL REGULATOR-RELATED"/>
    <property type="match status" value="1"/>
</dbReference>
<dbReference type="SMART" id="SM00448">
    <property type="entry name" value="REC"/>
    <property type="match status" value="1"/>
</dbReference>
<keyword evidence="4" id="KW-0812">Transmembrane</keyword>
<keyword evidence="4" id="KW-0472">Membrane</keyword>
<feature type="transmembrane region" description="Helical" evidence="4">
    <location>
        <begin position="280"/>
        <end position="297"/>
    </location>
</feature>
<feature type="modified residue" description="4-aspartylphosphate" evidence="3">
    <location>
        <position position="58"/>
    </location>
</feature>
<evidence type="ECO:0000313" key="7">
    <source>
        <dbReference type="EMBL" id="NZA38798.1"/>
    </source>
</evidence>
<evidence type="ECO:0000256" key="3">
    <source>
        <dbReference type="PROSITE-ProRule" id="PRU00169"/>
    </source>
</evidence>
<evidence type="ECO:0000256" key="2">
    <source>
        <dbReference type="ARBA" id="ARBA00024867"/>
    </source>
</evidence>
<sequence>MLRIAICDNNQEILTKFQNICENISIGENIEINVQTFVNGEILIKEIETDQIDILFLDIEMPKLNGIQIAQILRNKNFYFPIIYITNFTSYYNKAFEVHAFAYLNKPLNQDKIKKIIREILVFYPIKKSDFIKFLTTEGPKNVLTKDIVFIEYQFRSLKIYTKKDVYFSKGKIGDMLTRLKPFGFDMPHQSFIVNFFWIKKIIGFEIMLKNGLTIPVAQKKLQYFVNYGTNTCKNIHFYLEGQTMGIQFLLNDLILWGITSFVIIKFLKKTFRAIYENTVYYMMIILFAFLGIYSSFYEYSFLWLIFSVLGYFLIGYIGFDCSVKKLIYHTLFFSFI</sequence>
<evidence type="ECO:0000259" key="5">
    <source>
        <dbReference type="PROSITE" id="PS50110"/>
    </source>
</evidence>
<comment type="caution">
    <text evidence="7">The sequence shown here is derived from an EMBL/GenBank/DDBJ whole genome shotgun (WGS) entry which is preliminary data.</text>
</comment>